<dbReference type="Proteomes" id="UP000028252">
    <property type="component" value="Unassembled WGS sequence"/>
</dbReference>
<keyword evidence="1" id="KW-0472">Membrane</keyword>
<sequence>MSYKNGIGYSSRSLGFTLIEVLVALVVVMVGLAALLQLQTSFIRGASDSEKRAVGMALAEKKLEEFRDYQSIVDYDEIGSTALPTSEIESVSVGNSSVNYTLDWVGINTVSSAVNTSEYKEITVRVNWDGGSLALSTLLARIDPNVAPLLGITGFGGGSPIVSHAAGNVPDVIPIDLGNGDIKETSTPLPEVTKKKNQDNESTEVKFVTTTYSKNSIKQVQEEFLTVNCFCELQSGSGQSLQTPYHYKYENGELVVKKGISYTGEAGDKTGVPDSDFDQSAYCDRCCSGHHDSTDTGVTGIYKSNEVPGFKDPSPSNAHPHYAVDTATGLLTGAEAIIGNTYPEACRFRRVDGVFRLFPDWKMVDLNVMPYDFIASTASSALSDYQSFIVDTIQHQVFPTSSAAMPGGRDFTANNGEITQLLSRGIYYDDLSYDSAWKSEIASIASAGMIASQAWLPITPFFEINTTLLTTWGSNPDAVATVSSDVIDTIEDSDADYYGVYSRGAVTMAVSGTGSAAITAYSKSDNTGLLGNNYDSASSFPLKDNKIIPSPTILSDTIIATIGSVAGGPVIISGTINGLNGAALNKVTLSTSLGDYCTLEKAVGTTRAYNCELPAGTAGVTVTVTPNTSDKDDYFDPTSYPVAIDSVGTPVTGVDFNAIQP</sequence>
<evidence type="ECO:0000256" key="1">
    <source>
        <dbReference type="SAM" id="Phobius"/>
    </source>
</evidence>
<dbReference type="eggNOG" id="COG4967">
    <property type="taxonomic scope" value="Bacteria"/>
</dbReference>
<proteinExistence type="predicted"/>
<dbReference type="Pfam" id="PF07963">
    <property type="entry name" value="N_methyl"/>
    <property type="match status" value="1"/>
</dbReference>
<keyword evidence="1" id="KW-1133">Transmembrane helix</keyword>
<comment type="caution">
    <text evidence="2">The sequence shown here is derived from an EMBL/GenBank/DDBJ whole genome shotgun (WGS) entry which is preliminary data.</text>
</comment>
<keyword evidence="1" id="KW-0812">Transmembrane</keyword>
<gene>
    <name evidence="2" type="ORF">ADIMK_0982</name>
</gene>
<dbReference type="AlphaFoldDB" id="A0A081G174"/>
<accession>A0A081G174</accession>
<name>A0A081G174_9GAMM</name>
<dbReference type="EMBL" id="JMQN01000015">
    <property type="protein sequence ID" value="KEA64529.1"/>
    <property type="molecule type" value="Genomic_DNA"/>
</dbReference>
<dbReference type="RefSeq" id="WP_197027481.1">
    <property type="nucleotide sequence ID" value="NZ_JMQN01000015.1"/>
</dbReference>
<organism evidence="2 3">
    <name type="scientific">Marinobacterium lacunae</name>
    <dbReference type="NCBI Taxonomy" id="1232683"/>
    <lineage>
        <taxon>Bacteria</taxon>
        <taxon>Pseudomonadati</taxon>
        <taxon>Pseudomonadota</taxon>
        <taxon>Gammaproteobacteria</taxon>
        <taxon>Oceanospirillales</taxon>
        <taxon>Oceanospirillaceae</taxon>
        <taxon>Marinobacterium</taxon>
    </lineage>
</organism>
<dbReference type="InterPro" id="IPR012902">
    <property type="entry name" value="N_methyl_site"/>
</dbReference>
<protein>
    <submittedName>
        <fullName evidence="2">Type IV fimbrial biogenesis protein PilV</fullName>
    </submittedName>
</protein>
<keyword evidence="3" id="KW-1185">Reference proteome</keyword>
<evidence type="ECO:0000313" key="2">
    <source>
        <dbReference type="EMBL" id="KEA64529.1"/>
    </source>
</evidence>
<dbReference type="PATRIC" id="fig|1232683.4.peg.972"/>
<feature type="transmembrane region" description="Helical" evidence="1">
    <location>
        <begin position="12"/>
        <end position="36"/>
    </location>
</feature>
<dbReference type="STRING" id="1232683.ADIMK_0982"/>
<reference evidence="2 3" key="1">
    <citation type="submission" date="2014-04" db="EMBL/GenBank/DDBJ databases">
        <title>Marinobacterium kochiensis sp. nov., isolated from sediment sample collected from Kochi backwaters in Kerala, India.</title>
        <authorList>
            <person name="Singh A."/>
            <person name="Pinnaka A.K."/>
        </authorList>
    </citation>
    <scope>NUCLEOTIDE SEQUENCE [LARGE SCALE GENOMIC DNA]</scope>
    <source>
        <strain evidence="2 3">AK27</strain>
    </source>
</reference>
<evidence type="ECO:0000313" key="3">
    <source>
        <dbReference type="Proteomes" id="UP000028252"/>
    </source>
</evidence>